<evidence type="ECO:0000313" key="1">
    <source>
        <dbReference type="EMBL" id="KAH3689831.1"/>
    </source>
</evidence>
<protein>
    <submittedName>
        <fullName evidence="1">Uncharacterized protein</fullName>
    </submittedName>
</protein>
<dbReference type="Proteomes" id="UP000828390">
    <property type="component" value="Unassembled WGS sequence"/>
</dbReference>
<sequence length="50" mass="5787">MASGILICVGRNIGKMSDDEEKPREPHAIEEIDLDATRRKQWREEEGTEF</sequence>
<proteinExistence type="predicted"/>
<keyword evidence="2" id="KW-1185">Reference proteome</keyword>
<name>A0A9D4BC92_DREPO</name>
<reference evidence="1" key="1">
    <citation type="journal article" date="2019" name="bioRxiv">
        <title>The Genome of the Zebra Mussel, Dreissena polymorpha: A Resource for Invasive Species Research.</title>
        <authorList>
            <person name="McCartney M.A."/>
            <person name="Auch B."/>
            <person name="Kono T."/>
            <person name="Mallez S."/>
            <person name="Zhang Y."/>
            <person name="Obille A."/>
            <person name="Becker A."/>
            <person name="Abrahante J.E."/>
            <person name="Garbe J."/>
            <person name="Badalamenti J.P."/>
            <person name="Herman A."/>
            <person name="Mangelson H."/>
            <person name="Liachko I."/>
            <person name="Sullivan S."/>
            <person name="Sone E.D."/>
            <person name="Koren S."/>
            <person name="Silverstein K.A.T."/>
            <person name="Beckman K.B."/>
            <person name="Gohl D.M."/>
        </authorList>
    </citation>
    <scope>NUCLEOTIDE SEQUENCE</scope>
    <source>
        <strain evidence="1">Duluth1</strain>
        <tissue evidence="1">Whole animal</tissue>
    </source>
</reference>
<evidence type="ECO:0000313" key="2">
    <source>
        <dbReference type="Proteomes" id="UP000828390"/>
    </source>
</evidence>
<dbReference type="EMBL" id="JAIWYP010000092">
    <property type="protein sequence ID" value="KAH3689831.1"/>
    <property type="molecule type" value="Genomic_DNA"/>
</dbReference>
<reference evidence="1" key="2">
    <citation type="submission" date="2020-11" db="EMBL/GenBank/DDBJ databases">
        <authorList>
            <person name="McCartney M.A."/>
            <person name="Auch B."/>
            <person name="Kono T."/>
            <person name="Mallez S."/>
            <person name="Becker A."/>
            <person name="Gohl D.M."/>
            <person name="Silverstein K.A.T."/>
            <person name="Koren S."/>
            <person name="Bechman K.B."/>
            <person name="Herman A."/>
            <person name="Abrahante J.E."/>
            <person name="Garbe J."/>
        </authorList>
    </citation>
    <scope>NUCLEOTIDE SEQUENCE</scope>
    <source>
        <strain evidence="1">Duluth1</strain>
        <tissue evidence="1">Whole animal</tissue>
    </source>
</reference>
<comment type="caution">
    <text evidence="1">The sequence shown here is derived from an EMBL/GenBank/DDBJ whole genome shotgun (WGS) entry which is preliminary data.</text>
</comment>
<accession>A0A9D4BC92</accession>
<organism evidence="1 2">
    <name type="scientific">Dreissena polymorpha</name>
    <name type="common">Zebra mussel</name>
    <name type="synonym">Mytilus polymorpha</name>
    <dbReference type="NCBI Taxonomy" id="45954"/>
    <lineage>
        <taxon>Eukaryota</taxon>
        <taxon>Metazoa</taxon>
        <taxon>Spiralia</taxon>
        <taxon>Lophotrochozoa</taxon>
        <taxon>Mollusca</taxon>
        <taxon>Bivalvia</taxon>
        <taxon>Autobranchia</taxon>
        <taxon>Heteroconchia</taxon>
        <taxon>Euheterodonta</taxon>
        <taxon>Imparidentia</taxon>
        <taxon>Neoheterodontei</taxon>
        <taxon>Myida</taxon>
        <taxon>Dreissenoidea</taxon>
        <taxon>Dreissenidae</taxon>
        <taxon>Dreissena</taxon>
    </lineage>
</organism>
<gene>
    <name evidence="1" type="ORF">DPMN_192120</name>
</gene>
<dbReference type="AlphaFoldDB" id="A0A9D4BC92"/>